<dbReference type="Pfam" id="PF13472">
    <property type="entry name" value="Lipase_GDSL_2"/>
    <property type="match status" value="1"/>
</dbReference>
<protein>
    <recommendedName>
        <fullName evidence="1">SGNH hydrolase-type esterase domain-containing protein</fullName>
    </recommendedName>
</protein>
<dbReference type="Proteomes" id="UP000013782">
    <property type="component" value="Unassembled WGS sequence"/>
</dbReference>
<dbReference type="InterPro" id="IPR036514">
    <property type="entry name" value="SGNH_hydro_sf"/>
</dbReference>
<dbReference type="PANTHER" id="PTHR43784:SF2">
    <property type="entry name" value="GDSL-LIKE LIPASE_ACYLHYDROLASE, PUTATIVE (AFU_ORTHOLOGUE AFUA_2G00820)-RELATED"/>
    <property type="match status" value="1"/>
</dbReference>
<dbReference type="STRING" id="160454.RV10_GL000274"/>
<dbReference type="InterPro" id="IPR013830">
    <property type="entry name" value="SGNH_hydro"/>
</dbReference>
<dbReference type="OrthoDB" id="1828825at2"/>
<dbReference type="HOGENOM" id="CLU_029872_1_1_9"/>
<dbReference type="eggNOG" id="COG2755">
    <property type="taxonomic scope" value="Bacteria"/>
</dbReference>
<feature type="domain" description="SGNH hydrolase-type esterase" evidence="1">
    <location>
        <begin position="139"/>
        <end position="316"/>
    </location>
</feature>
<dbReference type="InterPro" id="IPR053140">
    <property type="entry name" value="GDSL_Rv0518-like"/>
</dbReference>
<organism evidence="2 3">
    <name type="scientific">Enterococcus pallens ATCC BAA-351</name>
    <dbReference type="NCBI Taxonomy" id="1158607"/>
    <lineage>
        <taxon>Bacteria</taxon>
        <taxon>Bacillati</taxon>
        <taxon>Bacillota</taxon>
        <taxon>Bacilli</taxon>
        <taxon>Lactobacillales</taxon>
        <taxon>Enterococcaceae</taxon>
        <taxon>Enterococcus</taxon>
    </lineage>
</organism>
<dbReference type="AlphaFoldDB" id="R2RWM3"/>
<dbReference type="EMBL" id="AJAQ01000046">
    <property type="protein sequence ID" value="EOH87710.1"/>
    <property type="molecule type" value="Genomic_DNA"/>
</dbReference>
<comment type="caution">
    <text evidence="2">The sequence shown here is derived from an EMBL/GenBank/DDBJ whole genome shotgun (WGS) entry which is preliminary data.</text>
</comment>
<keyword evidence="3" id="KW-1185">Reference proteome</keyword>
<dbReference type="RefSeq" id="WP_010759500.1">
    <property type="nucleotide sequence ID" value="NZ_ASWD01000003.1"/>
</dbReference>
<proteinExistence type="predicted"/>
<dbReference type="SUPFAM" id="SSF52266">
    <property type="entry name" value="SGNH hydrolase"/>
    <property type="match status" value="1"/>
</dbReference>
<evidence type="ECO:0000313" key="2">
    <source>
        <dbReference type="EMBL" id="EOH87710.1"/>
    </source>
</evidence>
<dbReference type="Gene3D" id="3.40.50.1110">
    <property type="entry name" value="SGNH hydrolase"/>
    <property type="match status" value="1"/>
</dbReference>
<dbReference type="PATRIC" id="fig|1158607.3.peg.4548"/>
<evidence type="ECO:0000259" key="1">
    <source>
        <dbReference type="Pfam" id="PF13472"/>
    </source>
</evidence>
<sequence length="332" mass="37509">MAWTTVWSHAHRGFASYGTTRGDVSLRFRRFPLLKRIRFVFYNEYGTEPLMVRDVTFQNKLVASEFRILPGEIYRTDSFLLDENNSNWILDFSVEQAVSGFAFADSDFIGRNDKRSTMNFCPGLFAIEADLVGSQCIIALGDSLTEGATWIAPLQQKLRPEGVFLVNQGINGSQLLQASSDRKTQDQREYFYGFDGVTRLQHCLATHQEVKKVIFSLGVNDLLSETVKLAAMQQQIEQIAALCKKKQVQLFVCGITPFAGNAKASQQNLMLRKEFNLWLQQRFQDSFWDFSSIVGEDDQLLSVFDSGDHLHFNAAGGLAISRSIDLELLKGN</sequence>
<dbReference type="PANTHER" id="PTHR43784">
    <property type="entry name" value="GDSL-LIKE LIPASE/ACYLHYDROLASE, PUTATIVE (AFU_ORTHOLOGUE AFUA_2G00820)-RELATED"/>
    <property type="match status" value="1"/>
</dbReference>
<name>R2RWM3_9ENTE</name>
<gene>
    <name evidence="2" type="ORF">UAU_04564</name>
</gene>
<reference evidence="2 3" key="1">
    <citation type="submission" date="2013-02" db="EMBL/GenBank/DDBJ databases">
        <title>The Genome Sequence of Enterococcus pallens BAA-351.</title>
        <authorList>
            <consortium name="The Broad Institute Genome Sequencing Platform"/>
            <consortium name="The Broad Institute Genome Sequencing Center for Infectious Disease"/>
            <person name="Earl A.M."/>
            <person name="Gilmore M.S."/>
            <person name="Lebreton F."/>
            <person name="Walker B."/>
            <person name="Young S.K."/>
            <person name="Zeng Q."/>
            <person name="Gargeya S."/>
            <person name="Fitzgerald M."/>
            <person name="Haas B."/>
            <person name="Abouelleil A."/>
            <person name="Alvarado L."/>
            <person name="Arachchi H.M."/>
            <person name="Berlin A.M."/>
            <person name="Chapman S.B."/>
            <person name="Dewar J."/>
            <person name="Goldberg J."/>
            <person name="Griggs A."/>
            <person name="Gujja S."/>
            <person name="Hansen M."/>
            <person name="Howarth C."/>
            <person name="Imamovic A."/>
            <person name="Larimer J."/>
            <person name="McCowan C."/>
            <person name="Murphy C."/>
            <person name="Neiman D."/>
            <person name="Pearson M."/>
            <person name="Priest M."/>
            <person name="Roberts A."/>
            <person name="Saif S."/>
            <person name="Shea T."/>
            <person name="Sisk P."/>
            <person name="Sykes S."/>
            <person name="Wortman J."/>
            <person name="Nusbaum C."/>
            <person name="Birren B."/>
        </authorList>
    </citation>
    <scope>NUCLEOTIDE SEQUENCE [LARGE SCALE GENOMIC DNA]</scope>
    <source>
        <strain evidence="2 3">ATCC BAA-351</strain>
    </source>
</reference>
<accession>R2RWM3</accession>
<evidence type="ECO:0000313" key="3">
    <source>
        <dbReference type="Proteomes" id="UP000013782"/>
    </source>
</evidence>